<accession>A0A511XN46</accession>
<dbReference type="Gene3D" id="1.10.8.640">
    <property type="entry name" value="Cytochrome C biogenesis protein"/>
    <property type="match status" value="1"/>
</dbReference>
<evidence type="ECO:0000256" key="7">
    <source>
        <dbReference type="ARBA" id="ARBA00037230"/>
    </source>
</evidence>
<evidence type="ECO:0000256" key="9">
    <source>
        <dbReference type="RuleBase" id="RU364112"/>
    </source>
</evidence>
<dbReference type="PANTHER" id="PTHR47870:SF1">
    <property type="entry name" value="CYTOCHROME C-TYPE BIOGENESIS PROTEIN CCMH"/>
    <property type="match status" value="1"/>
</dbReference>
<feature type="domain" description="CcmH/CycL/Ccl2/NrfF N-terminal" evidence="10">
    <location>
        <begin position="18"/>
        <end position="154"/>
    </location>
</feature>
<proteinExistence type="inferred from homology"/>
<dbReference type="OrthoDB" id="9804975at2"/>
<dbReference type="PANTHER" id="PTHR47870">
    <property type="entry name" value="CYTOCHROME C-TYPE BIOGENESIS PROTEIN CCMH"/>
    <property type="match status" value="1"/>
</dbReference>
<keyword evidence="6 9" id="KW-0408">Iron</keyword>
<dbReference type="InterPro" id="IPR005616">
    <property type="entry name" value="CcmH/CycL/Ccl2/NrfF_N"/>
</dbReference>
<evidence type="ECO:0000313" key="12">
    <source>
        <dbReference type="Proteomes" id="UP000321746"/>
    </source>
</evidence>
<dbReference type="FunFam" id="1.10.8.640:FF:000001">
    <property type="entry name" value="Cytochrome c-type biogenesis protein"/>
    <property type="match status" value="1"/>
</dbReference>
<keyword evidence="12" id="KW-1185">Reference proteome</keyword>
<protein>
    <recommendedName>
        <fullName evidence="9">Cytochrome c-type biogenesis protein</fullName>
    </recommendedName>
</protein>
<keyword evidence="4 9" id="KW-0732">Signal</keyword>
<organism evidence="11 12">
    <name type="scientific">Acetobacter oeni</name>
    <dbReference type="NCBI Taxonomy" id="304077"/>
    <lineage>
        <taxon>Bacteria</taxon>
        <taxon>Pseudomonadati</taxon>
        <taxon>Pseudomonadota</taxon>
        <taxon>Alphaproteobacteria</taxon>
        <taxon>Acetobacterales</taxon>
        <taxon>Acetobacteraceae</taxon>
        <taxon>Acetobacter</taxon>
    </lineage>
</organism>
<evidence type="ECO:0000256" key="2">
    <source>
        <dbReference type="ARBA" id="ARBA00022617"/>
    </source>
</evidence>
<keyword evidence="2 9" id="KW-0349">Heme</keyword>
<dbReference type="GO" id="GO:0005886">
    <property type="term" value="C:plasma membrane"/>
    <property type="evidence" value="ECO:0007669"/>
    <property type="project" value="TreeGrafter"/>
</dbReference>
<evidence type="ECO:0000256" key="3">
    <source>
        <dbReference type="ARBA" id="ARBA00022723"/>
    </source>
</evidence>
<dbReference type="GO" id="GO:0017004">
    <property type="term" value="P:cytochrome complex assembly"/>
    <property type="evidence" value="ECO:0007669"/>
    <property type="project" value="UniProtKB-KW"/>
</dbReference>
<dbReference type="AlphaFoldDB" id="A0A511XN46"/>
<comment type="function">
    <text evidence="7">Required for the biogenesis of c-type cytochromes. Possible subunit of a heme lyase.</text>
</comment>
<comment type="caution">
    <text evidence="11">The sequence shown here is derived from an EMBL/GenBank/DDBJ whole genome shotgun (WGS) entry which is preliminary data.</text>
</comment>
<feature type="signal peptide" evidence="9">
    <location>
        <begin position="1"/>
        <end position="28"/>
    </location>
</feature>
<keyword evidence="9" id="KW-0472">Membrane</keyword>
<evidence type="ECO:0000256" key="6">
    <source>
        <dbReference type="ARBA" id="ARBA00023004"/>
    </source>
</evidence>
<keyword evidence="9" id="KW-0812">Transmembrane</keyword>
<dbReference type="EMBL" id="BJYG01000040">
    <property type="protein sequence ID" value="GEN64372.1"/>
    <property type="molecule type" value="Genomic_DNA"/>
</dbReference>
<evidence type="ECO:0000313" key="11">
    <source>
        <dbReference type="EMBL" id="GEN64372.1"/>
    </source>
</evidence>
<evidence type="ECO:0000256" key="4">
    <source>
        <dbReference type="ARBA" id="ARBA00022729"/>
    </source>
</evidence>
<name>A0A511XN46_9PROT</name>
<evidence type="ECO:0000259" key="10">
    <source>
        <dbReference type="Pfam" id="PF03918"/>
    </source>
</evidence>
<dbReference type="Pfam" id="PF03918">
    <property type="entry name" value="CcmH"/>
    <property type="match status" value="1"/>
</dbReference>
<keyword evidence="9" id="KW-1133">Transmembrane helix</keyword>
<dbReference type="GO" id="GO:0046872">
    <property type="term" value="F:metal ion binding"/>
    <property type="evidence" value="ECO:0007669"/>
    <property type="project" value="UniProtKB-KW"/>
</dbReference>
<dbReference type="CDD" id="cd16378">
    <property type="entry name" value="CcmH_N"/>
    <property type="match status" value="1"/>
</dbReference>
<dbReference type="RefSeq" id="WP_146890742.1">
    <property type="nucleotide sequence ID" value="NZ_BJYG01000040.1"/>
</dbReference>
<evidence type="ECO:0000256" key="1">
    <source>
        <dbReference type="ARBA" id="ARBA00010342"/>
    </source>
</evidence>
<sequence>MNLGSLCRRIAMALFVAACAAGPVVAFAVDDPSEMLPDPKQEARAEAIGAQLRCLVCQNESIEDSSAGLARDLRKVVREHVASGESNRQVIDWMVARYGNFIRLSPPVTAATLLLWGMPVLALLIGLAAAFLVFRRRPQVAPLSDAERVRLDELTRGS</sequence>
<dbReference type="InterPro" id="IPR038297">
    <property type="entry name" value="CcmH/CycL/NrfF/Ccl2_sf"/>
</dbReference>
<gene>
    <name evidence="11" type="primary">cycL</name>
    <name evidence="11" type="ORF">AOE01nite_25960</name>
</gene>
<dbReference type="Proteomes" id="UP000321746">
    <property type="component" value="Unassembled WGS sequence"/>
</dbReference>
<evidence type="ECO:0000256" key="8">
    <source>
        <dbReference type="ARBA" id="ARBA00060491"/>
    </source>
</evidence>
<reference evidence="11 12" key="1">
    <citation type="submission" date="2019-07" db="EMBL/GenBank/DDBJ databases">
        <title>Whole genome shotgun sequence of Acetobacter oeni NBRC 105207.</title>
        <authorList>
            <person name="Hosoyama A."/>
            <person name="Uohara A."/>
            <person name="Ohji S."/>
            <person name="Ichikawa N."/>
        </authorList>
    </citation>
    <scope>NUCLEOTIDE SEQUENCE [LARGE SCALE GENOMIC DNA]</scope>
    <source>
        <strain evidence="11 12">NBRC 105207</strain>
    </source>
</reference>
<dbReference type="InterPro" id="IPR051263">
    <property type="entry name" value="C-type_cytochrome_biogenesis"/>
</dbReference>
<feature type="transmembrane region" description="Helical" evidence="9">
    <location>
        <begin position="113"/>
        <end position="134"/>
    </location>
</feature>
<comment type="subcellular location">
    <subcellularLocation>
        <location evidence="8">Membrane</location>
        <topology evidence="8">Single-pass membrane protein</topology>
        <orientation evidence="8">Periplasmic side</orientation>
    </subcellularLocation>
</comment>
<keyword evidence="5" id="KW-0201">Cytochrome c-type biogenesis</keyword>
<evidence type="ECO:0000256" key="5">
    <source>
        <dbReference type="ARBA" id="ARBA00022748"/>
    </source>
</evidence>
<comment type="similarity">
    <text evidence="1 9">Belongs to the CcmH/CycL/Ccl2/NrfF family.</text>
</comment>
<keyword evidence="3 9" id="KW-0479">Metal-binding</keyword>
<feature type="chain" id="PRO_5022260609" description="Cytochrome c-type biogenesis protein" evidence="9">
    <location>
        <begin position="29"/>
        <end position="158"/>
    </location>
</feature>